<feature type="compositionally biased region" description="Basic and acidic residues" evidence="3">
    <location>
        <begin position="54"/>
        <end position="67"/>
    </location>
</feature>
<dbReference type="Pfam" id="PF19127">
    <property type="entry name" value="Choline_bind_3"/>
    <property type="match status" value="1"/>
</dbReference>
<feature type="region of interest" description="Disordered" evidence="3">
    <location>
        <begin position="52"/>
        <end position="98"/>
    </location>
</feature>
<dbReference type="EMBL" id="PUFI01000002">
    <property type="protein sequence ID" value="TDG70065.1"/>
    <property type="molecule type" value="Genomic_DNA"/>
</dbReference>
<feature type="compositionally biased region" description="Low complexity" evidence="3">
    <location>
        <begin position="78"/>
        <end position="92"/>
    </location>
</feature>
<reference evidence="6 7" key="1">
    <citation type="journal article" date="2019" name="Appl. Microbiol. Biotechnol.">
        <title>Uncovering carbohydrate metabolism through a genotype-phenotype association study of 56 lactic acid bacteria genomes.</title>
        <authorList>
            <person name="Buron-Moles G."/>
            <person name="Chailyan A."/>
            <person name="Dolejs I."/>
            <person name="Forster J."/>
            <person name="Miks M.H."/>
        </authorList>
    </citation>
    <scope>NUCLEOTIDE SEQUENCE [LARGE SCALE GENOMIC DNA]</scope>
    <source>
        <strain evidence="6 7">ATCC 700006</strain>
    </source>
</reference>
<evidence type="ECO:0000259" key="5">
    <source>
        <dbReference type="Pfam" id="PF05382"/>
    </source>
</evidence>
<evidence type="ECO:0000256" key="3">
    <source>
        <dbReference type="SAM" id="MobiDB-lite"/>
    </source>
</evidence>
<feature type="domain" description="Bacteriophage lysin" evidence="5">
    <location>
        <begin position="418"/>
        <end position="565"/>
    </location>
</feature>
<dbReference type="Pfam" id="PF19258">
    <property type="entry name" value="KxYKxGKxW_sig"/>
    <property type="match status" value="1"/>
</dbReference>
<sequence>MEAKRRFKLFKNGKSWCVGAATIAALGASAIVHPAFADDVNHDTQTMTVGISDKQPDETTMHHDDSKQTTPVVAQQNTTDSVSTADSVSTVDNQQTSSDVKMATKNDQNVAVTVDKQDTTNIEQSAHDEKVVQIGASDTKAQDTKAQNNVSDNQTTTTSIDVKSVQETSVHIERSVATSAAQRAVQQQPVQNRGFVTNQNKTYYYNDQGQVTYGQQKINQNWYLFNATDGAMQVGFQNIPEQKKTVYYATDGQMQYGQQRIQSKWYLFDKRTGAMKTGFQIIPEQQKTVYYASNGQMQYGQQRIQKNWYLFNAQTGAMKTGFQNITNQQKTVYYATDGRMQYGQQRINRHWYLFQKQTGAMQTGIQYIPEQHKTVYYATDGQMQYGQQVIANVWYQSNKITGALIYAPNQAHKVDIVKTVEWFEANKNKLTYSMYGSRNGTDGTADCSGSVTEALYEAGATQPDYLYSTEGLHRYLLANGFKLVVDNDQNGWHSNYGDVVIWGQKGYSLGAGGHVGLISSSDDDNPAFISTCYYTGGQKNTAVQELSYNDFVKRANYPYYYVYRLA</sequence>
<dbReference type="RefSeq" id="WP_240034413.1">
    <property type="nucleotide sequence ID" value="NZ_JAGYGP010000003.1"/>
</dbReference>
<feature type="chain" id="PRO_5020888450" description="Bacteriophage lysin domain-containing protein" evidence="4">
    <location>
        <begin position="38"/>
        <end position="566"/>
    </location>
</feature>
<dbReference type="NCBIfam" id="TIGR03715">
    <property type="entry name" value="KxYKxGKxW"/>
    <property type="match status" value="1"/>
</dbReference>
<comment type="caution">
    <text evidence="6">The sequence shown here is derived from an EMBL/GenBank/DDBJ whole genome shotgun (WGS) entry which is preliminary data.</text>
</comment>
<evidence type="ECO:0000256" key="2">
    <source>
        <dbReference type="ARBA" id="ARBA00022737"/>
    </source>
</evidence>
<dbReference type="STRING" id="907931.GCA_000165675_01842"/>
<keyword evidence="1 4" id="KW-0732">Signal</keyword>
<organism evidence="6 7">
    <name type="scientific">Leuconostoc fallax</name>
    <dbReference type="NCBI Taxonomy" id="1251"/>
    <lineage>
        <taxon>Bacteria</taxon>
        <taxon>Bacillati</taxon>
        <taxon>Bacillota</taxon>
        <taxon>Bacilli</taxon>
        <taxon>Lactobacillales</taxon>
        <taxon>Lactobacillaceae</taxon>
        <taxon>Leuconostoc</taxon>
    </lineage>
</organism>
<accession>A0A4R5NBQ1</accession>
<name>A0A4R5NBQ1_9LACO</name>
<dbReference type="Gene3D" id="2.10.270.20">
    <property type="match status" value="1"/>
</dbReference>
<dbReference type="Gene3D" id="2.10.270.10">
    <property type="entry name" value="Cholin Binding"/>
    <property type="match status" value="2"/>
</dbReference>
<evidence type="ECO:0000256" key="4">
    <source>
        <dbReference type="SAM" id="SignalP"/>
    </source>
</evidence>
<dbReference type="InterPro" id="IPR018337">
    <property type="entry name" value="Cell_wall/Cho-bd_repeat"/>
</dbReference>
<evidence type="ECO:0000256" key="1">
    <source>
        <dbReference type="ARBA" id="ARBA00022729"/>
    </source>
</evidence>
<feature type="signal peptide" evidence="4">
    <location>
        <begin position="1"/>
        <end position="37"/>
    </location>
</feature>
<dbReference type="Pfam" id="PF01473">
    <property type="entry name" value="Choline_bind_1"/>
    <property type="match status" value="1"/>
</dbReference>
<dbReference type="Proteomes" id="UP000295681">
    <property type="component" value="Unassembled WGS sequence"/>
</dbReference>
<dbReference type="Pfam" id="PF05382">
    <property type="entry name" value="Amidase_5"/>
    <property type="match status" value="1"/>
</dbReference>
<dbReference type="InterPro" id="IPR008044">
    <property type="entry name" value="Phage_lysin"/>
</dbReference>
<evidence type="ECO:0000313" key="6">
    <source>
        <dbReference type="EMBL" id="TDG70065.1"/>
    </source>
</evidence>
<dbReference type="SUPFAM" id="SSF69360">
    <property type="entry name" value="Cell wall binding repeat"/>
    <property type="match status" value="2"/>
</dbReference>
<gene>
    <name evidence="6" type="ORF">C5L23_001589</name>
</gene>
<feature type="compositionally biased region" description="Polar residues" evidence="3">
    <location>
        <begin position="68"/>
        <end position="77"/>
    </location>
</feature>
<dbReference type="InterPro" id="IPR022263">
    <property type="entry name" value="KxYKxGKxW"/>
</dbReference>
<keyword evidence="2" id="KW-0677">Repeat</keyword>
<dbReference type="AlphaFoldDB" id="A0A4R5NBQ1"/>
<protein>
    <recommendedName>
        <fullName evidence="5">Bacteriophage lysin domain-containing protein</fullName>
    </recommendedName>
</protein>
<keyword evidence="7" id="KW-1185">Reference proteome</keyword>
<proteinExistence type="predicted"/>
<evidence type="ECO:0000313" key="7">
    <source>
        <dbReference type="Proteomes" id="UP000295681"/>
    </source>
</evidence>